<dbReference type="EC" id="2.7.1.2" evidence="3"/>
<proteinExistence type="predicted"/>
<dbReference type="GO" id="GO:0004340">
    <property type="term" value="F:glucokinase activity"/>
    <property type="evidence" value="ECO:0007669"/>
    <property type="project" value="UniProtKB-EC"/>
</dbReference>
<evidence type="ECO:0000256" key="1">
    <source>
        <dbReference type="ARBA" id="ARBA00022679"/>
    </source>
</evidence>
<dbReference type="Pfam" id="PF02685">
    <property type="entry name" value="Glucokinase"/>
    <property type="match status" value="1"/>
</dbReference>
<gene>
    <name evidence="3" type="ORF">MNBD_ALPHA04-2356</name>
</gene>
<dbReference type="AlphaFoldDB" id="A0A3B0RQ24"/>
<dbReference type="SUPFAM" id="SSF53067">
    <property type="entry name" value="Actin-like ATPase domain"/>
    <property type="match status" value="1"/>
</dbReference>
<accession>A0A3B0RQ24</accession>
<reference evidence="3" key="1">
    <citation type="submission" date="2018-06" db="EMBL/GenBank/DDBJ databases">
        <authorList>
            <person name="Zhirakovskaya E."/>
        </authorList>
    </citation>
    <scope>NUCLEOTIDE SEQUENCE</scope>
</reference>
<organism evidence="3">
    <name type="scientific">hydrothermal vent metagenome</name>
    <dbReference type="NCBI Taxonomy" id="652676"/>
    <lineage>
        <taxon>unclassified sequences</taxon>
        <taxon>metagenomes</taxon>
        <taxon>ecological metagenomes</taxon>
    </lineage>
</organism>
<dbReference type="CDD" id="cd24008">
    <property type="entry name" value="ASKHA_NBD_GLK"/>
    <property type="match status" value="1"/>
</dbReference>
<dbReference type="PANTHER" id="PTHR47690:SF1">
    <property type="entry name" value="GLUCOKINASE"/>
    <property type="match status" value="1"/>
</dbReference>
<dbReference type="GO" id="GO:0005536">
    <property type="term" value="F:D-glucose binding"/>
    <property type="evidence" value="ECO:0007669"/>
    <property type="project" value="InterPro"/>
</dbReference>
<dbReference type="EMBL" id="UOEF01000166">
    <property type="protein sequence ID" value="VAV93511.1"/>
    <property type="molecule type" value="Genomic_DNA"/>
</dbReference>
<dbReference type="GO" id="GO:0006096">
    <property type="term" value="P:glycolytic process"/>
    <property type="evidence" value="ECO:0007669"/>
    <property type="project" value="InterPro"/>
</dbReference>
<dbReference type="Gene3D" id="3.40.367.20">
    <property type="match status" value="1"/>
</dbReference>
<keyword evidence="2 3" id="KW-0418">Kinase</keyword>
<evidence type="ECO:0000313" key="3">
    <source>
        <dbReference type="EMBL" id="VAV93511.1"/>
    </source>
</evidence>
<dbReference type="Gene3D" id="3.30.420.40">
    <property type="match status" value="1"/>
</dbReference>
<keyword evidence="1 3" id="KW-0808">Transferase</keyword>
<sequence>MGREIVVADIGGTHARFAIANIDDGKVIALTDQIKMQTSEHASLQIAWETYGRKLARELPRDGAIAIAGPVSGEMIYFTNSSWMIRPALIPETLKLNRFTLINDFGAVGHAVAQMDADMFRPVCGPDKALTNDGIITVVGPGTGLGVAHILRVANKGSDDYQVTETEGGHIDFAPLDHTEDQLLAHLRQHHRRVSVERLASGPGLATIYQVLAQMEQQQVRSLSDTELWKLATSGKDSLAAAAFDRFCLCLGGIAGDLALAQGAKSVVMAGGLGRRIADRLPSSGFRERFVAKGRFQSKMEAITVKQLLHEEPGLYGAAAAFVQEHGAWQNNETN</sequence>
<dbReference type="InterPro" id="IPR050201">
    <property type="entry name" value="Bacterial_glucokinase"/>
</dbReference>
<name>A0A3B0RQ24_9ZZZZ</name>
<evidence type="ECO:0000256" key="2">
    <source>
        <dbReference type="ARBA" id="ARBA00022777"/>
    </source>
</evidence>
<protein>
    <submittedName>
        <fullName evidence="3">Glucokinase</fullName>
        <ecNumber evidence="3">2.7.1.2</ecNumber>
    </submittedName>
</protein>
<dbReference type="GO" id="GO:0005829">
    <property type="term" value="C:cytosol"/>
    <property type="evidence" value="ECO:0007669"/>
    <property type="project" value="TreeGrafter"/>
</dbReference>
<dbReference type="GO" id="GO:0005524">
    <property type="term" value="F:ATP binding"/>
    <property type="evidence" value="ECO:0007669"/>
    <property type="project" value="InterPro"/>
</dbReference>
<dbReference type="InterPro" id="IPR003836">
    <property type="entry name" value="Glucokinase"/>
</dbReference>
<dbReference type="InterPro" id="IPR043129">
    <property type="entry name" value="ATPase_NBD"/>
</dbReference>
<dbReference type="PANTHER" id="PTHR47690">
    <property type="entry name" value="GLUCOKINASE"/>
    <property type="match status" value="1"/>
</dbReference>